<name>A0A168LWM3_MUCCL</name>
<evidence type="ECO:0000313" key="3">
    <source>
        <dbReference type="Proteomes" id="UP000077051"/>
    </source>
</evidence>
<proteinExistence type="predicted"/>
<dbReference type="Proteomes" id="UP000077051">
    <property type="component" value="Unassembled WGS sequence"/>
</dbReference>
<keyword evidence="1" id="KW-0812">Transmembrane</keyword>
<sequence length="95" mass="10381">MESRFGVNGGRFRDEMNGSAVVQRKLVLRFSVERCQTNNALQITKRSAPAKLLRSDRFISVLPGFIPTLLAILKGFNVFGQVGMPNNMPGAVVSG</sequence>
<feature type="transmembrane region" description="Helical" evidence="1">
    <location>
        <begin position="58"/>
        <end position="79"/>
    </location>
</feature>
<dbReference type="VEuPathDB" id="FungiDB:MUCCIDRAFT_110924"/>
<accession>A0A168LWM3</accession>
<protein>
    <submittedName>
        <fullName evidence="2">Uncharacterized protein</fullName>
    </submittedName>
</protein>
<keyword evidence="1" id="KW-0472">Membrane</keyword>
<evidence type="ECO:0000256" key="1">
    <source>
        <dbReference type="SAM" id="Phobius"/>
    </source>
</evidence>
<dbReference type="AlphaFoldDB" id="A0A168LWM3"/>
<gene>
    <name evidence="2" type="ORF">MUCCIDRAFT_110924</name>
</gene>
<comment type="caution">
    <text evidence="2">The sequence shown here is derived from an EMBL/GenBank/DDBJ whole genome shotgun (WGS) entry which is preliminary data.</text>
</comment>
<evidence type="ECO:0000313" key="2">
    <source>
        <dbReference type="EMBL" id="OAD04046.1"/>
    </source>
</evidence>
<organism evidence="2 3">
    <name type="scientific">Mucor lusitanicus CBS 277.49</name>
    <dbReference type="NCBI Taxonomy" id="747725"/>
    <lineage>
        <taxon>Eukaryota</taxon>
        <taxon>Fungi</taxon>
        <taxon>Fungi incertae sedis</taxon>
        <taxon>Mucoromycota</taxon>
        <taxon>Mucoromycotina</taxon>
        <taxon>Mucoromycetes</taxon>
        <taxon>Mucorales</taxon>
        <taxon>Mucorineae</taxon>
        <taxon>Mucoraceae</taxon>
        <taxon>Mucor</taxon>
    </lineage>
</organism>
<keyword evidence="3" id="KW-1185">Reference proteome</keyword>
<dbReference type="EMBL" id="AMYB01000004">
    <property type="protein sequence ID" value="OAD04046.1"/>
    <property type="molecule type" value="Genomic_DNA"/>
</dbReference>
<reference evidence="2 3" key="1">
    <citation type="submission" date="2015-06" db="EMBL/GenBank/DDBJ databases">
        <title>Expansion of signal transduction pathways in fungi by whole-genome duplication.</title>
        <authorList>
            <consortium name="DOE Joint Genome Institute"/>
            <person name="Corrochano L.M."/>
            <person name="Kuo A."/>
            <person name="Marcet-Houben M."/>
            <person name="Polaino S."/>
            <person name="Salamov A."/>
            <person name="Villalobos J.M."/>
            <person name="Alvarez M.I."/>
            <person name="Avalos J."/>
            <person name="Benito E.P."/>
            <person name="Benoit I."/>
            <person name="Burger G."/>
            <person name="Camino L.P."/>
            <person name="Canovas D."/>
            <person name="Cerda-Olmedo E."/>
            <person name="Cheng J.-F."/>
            <person name="Dominguez A."/>
            <person name="Elias M."/>
            <person name="Eslava A.P."/>
            <person name="Glaser F."/>
            <person name="Grimwood J."/>
            <person name="Gutierrez G."/>
            <person name="Heitman J."/>
            <person name="Henrissat B."/>
            <person name="Iturriaga E.A."/>
            <person name="Lang B.F."/>
            <person name="Lavin J.L."/>
            <person name="Lee S."/>
            <person name="Li W."/>
            <person name="Lindquist E."/>
            <person name="Lopez-Garcia S."/>
            <person name="Luque E.M."/>
            <person name="Marcos A.T."/>
            <person name="Martin J."/>
            <person name="Mccluskey K."/>
            <person name="Medina H.R."/>
            <person name="Miralles-Duran A."/>
            <person name="Miyazaki A."/>
            <person name="Munoz-Torres E."/>
            <person name="Oguiza J.A."/>
            <person name="Ohm R."/>
            <person name="Olmedo M."/>
            <person name="Orejas M."/>
            <person name="Ortiz-Castellanos L."/>
            <person name="Pisabarro A.G."/>
            <person name="Rodriguez-Romero J."/>
            <person name="Ruiz-Herrera J."/>
            <person name="Ruiz-Vazquez R."/>
            <person name="Sanz C."/>
            <person name="Schackwitz W."/>
            <person name="Schmutz J."/>
            <person name="Shahriari M."/>
            <person name="Shelest E."/>
            <person name="Silva-Franco F."/>
            <person name="Soanes D."/>
            <person name="Syed K."/>
            <person name="Tagua V.G."/>
            <person name="Talbot N.J."/>
            <person name="Thon M."/>
            <person name="De Vries R.P."/>
            <person name="Wiebenga A."/>
            <person name="Yadav J.S."/>
            <person name="Braun E.L."/>
            <person name="Baker S."/>
            <person name="Garre V."/>
            <person name="Horwitz B."/>
            <person name="Torres-Martinez S."/>
            <person name="Idnurm A."/>
            <person name="Herrera-Estrella A."/>
            <person name="Gabaldon T."/>
            <person name="Grigoriev I.V."/>
        </authorList>
    </citation>
    <scope>NUCLEOTIDE SEQUENCE [LARGE SCALE GENOMIC DNA]</scope>
    <source>
        <strain evidence="2 3">CBS 277.49</strain>
    </source>
</reference>
<keyword evidence="1" id="KW-1133">Transmembrane helix</keyword>